<reference evidence="2" key="1">
    <citation type="journal article" date="2019" name="Int. J. Syst. Evol. Microbiol.">
        <title>The Global Catalogue of Microorganisms (GCM) 10K type strain sequencing project: providing services to taxonomists for standard genome sequencing and annotation.</title>
        <authorList>
            <consortium name="The Broad Institute Genomics Platform"/>
            <consortium name="The Broad Institute Genome Sequencing Center for Infectious Disease"/>
            <person name="Wu L."/>
            <person name="Ma J."/>
        </authorList>
    </citation>
    <scope>NUCLEOTIDE SEQUENCE [LARGE SCALE GENOMIC DNA]</scope>
    <source>
        <strain evidence="2">JCM 18657</strain>
    </source>
</reference>
<dbReference type="PANTHER" id="PTHR42110:SF1">
    <property type="entry name" value="L-ASPARAGINASE, PUTATIVE (AFU_ORTHOLOGUE AFUA_3G11890)-RELATED"/>
    <property type="match status" value="1"/>
</dbReference>
<dbReference type="InterPro" id="IPR010349">
    <property type="entry name" value="Asparaginase_II"/>
</dbReference>
<dbReference type="Pfam" id="PF06089">
    <property type="entry name" value="Asparaginase_II"/>
    <property type="match status" value="1"/>
</dbReference>
<dbReference type="RefSeq" id="WP_246067975.1">
    <property type="nucleotide sequence ID" value="NZ_JBHTGQ010000002.1"/>
</dbReference>
<dbReference type="PANTHER" id="PTHR42110">
    <property type="entry name" value="L-ASPARAGINASE, PUTATIVE (AFU_ORTHOLOGUE AFUA_3G11890)-RELATED"/>
    <property type="match status" value="1"/>
</dbReference>
<proteinExistence type="predicted"/>
<organism evidence="1 2">
    <name type="scientific">Paenibacillus thermoaerophilus</name>
    <dbReference type="NCBI Taxonomy" id="1215385"/>
    <lineage>
        <taxon>Bacteria</taxon>
        <taxon>Bacillati</taxon>
        <taxon>Bacillota</taxon>
        <taxon>Bacilli</taxon>
        <taxon>Bacillales</taxon>
        <taxon>Paenibacillaceae</taxon>
        <taxon>Paenibacillus</taxon>
    </lineage>
</organism>
<comment type="caution">
    <text evidence="1">The sequence shown here is derived from an EMBL/GenBank/DDBJ whole genome shotgun (WGS) entry which is preliminary data.</text>
</comment>
<dbReference type="EMBL" id="JBHTGQ010000002">
    <property type="protein sequence ID" value="MFC7748734.1"/>
    <property type="molecule type" value="Genomic_DNA"/>
</dbReference>
<gene>
    <name evidence="1" type="ORF">ACFQWB_02075</name>
</gene>
<evidence type="ECO:0000313" key="1">
    <source>
        <dbReference type="EMBL" id="MFC7748734.1"/>
    </source>
</evidence>
<evidence type="ECO:0000313" key="2">
    <source>
        <dbReference type="Proteomes" id="UP001596528"/>
    </source>
</evidence>
<name>A0ABW2V1N3_9BACL</name>
<dbReference type="Proteomes" id="UP001596528">
    <property type="component" value="Unassembled WGS sequence"/>
</dbReference>
<accession>A0ABW2V1N3</accession>
<sequence>MTELLLQVFRGGSVESAHRGSIAVADAAGRLIAGIGEPDAYIYARSTAKPLQAAAVVASGAADRFCFSPEELALMCASHGGEPEHERTVRSMLEKMGLTPESLECGPQEPFHRESAHRLIRDGVPFSAAHNNCSGKHAGMIALALQLGVPVSAYVSRQHPVQAAMLEAVAEICGVPAERITLGVDGCGVPVFGLPLSSLARGFARWGTGDGLPLPLAEACLRLRRAIADHPFHLAGTGRFDTALIEATGGRLIGKMGAEGVFALAVPEKGIGIAVKIADGAERSLYPVVAETLVQLGLLTEDEQRRLASYRRPPVLNRRGETVGELRPSFELRLPGDWTP</sequence>
<keyword evidence="2" id="KW-1185">Reference proteome</keyword>
<protein>
    <submittedName>
        <fullName evidence="1">Asparaginase</fullName>
    </submittedName>
</protein>